<dbReference type="CDD" id="cd16442">
    <property type="entry name" value="BPL"/>
    <property type="match status" value="1"/>
</dbReference>
<dbReference type="SUPFAM" id="SSF50037">
    <property type="entry name" value="C-terminal domain of transcriptional repressors"/>
    <property type="match status" value="1"/>
</dbReference>
<dbReference type="Pfam" id="PF02237">
    <property type="entry name" value="BPL_C"/>
    <property type="match status" value="1"/>
</dbReference>
<evidence type="ECO:0000313" key="8">
    <source>
        <dbReference type="Proteomes" id="UP000194903"/>
    </source>
</evidence>
<comment type="caution">
    <text evidence="7">The sequence shown here is derived from an EMBL/GenBank/DDBJ whole genome shotgun (WGS) entry which is preliminary data.</text>
</comment>
<dbReference type="PANTHER" id="PTHR12835">
    <property type="entry name" value="BIOTIN PROTEIN LIGASE"/>
    <property type="match status" value="1"/>
</dbReference>
<sequence>MVRDDVLRTLEQNRGQLVSGGTLSRELGVSRTAIWKAIAALREMGFPIESVSGEGYRLAETSDTLSEAGIVMELKTDVLARNLCVLSTVDSTNTYLKQRAAELPDGYAVIADCQTAGRGRRGRSFLSPSGSGIYISILLHPTLPLERINMITVAAAVALSEAIAETANFTPDIKWVNDVLMHGKKLCGILTEASVEAETGQLSYAIVGVGINVRTPEGGLPEEIRDIAGCLEDFAPHAVRRNSLAASFFNHMEACYRLIASGDTAALIDRYRSFIHFLGQPITVIRNGEKTPATAVAIDPSGHLVIEQDGQRSTMLAGEISIRLPGQAQ</sequence>
<feature type="binding site" evidence="5">
    <location>
        <position position="185"/>
    </location>
    <ligand>
        <name>biotin</name>
        <dbReference type="ChEBI" id="CHEBI:57586"/>
    </ligand>
</feature>
<dbReference type="InterPro" id="IPR036390">
    <property type="entry name" value="WH_DNA-bd_sf"/>
</dbReference>
<dbReference type="InterPro" id="IPR008988">
    <property type="entry name" value="Transcriptional_repressor_C"/>
</dbReference>
<evidence type="ECO:0000256" key="1">
    <source>
        <dbReference type="ARBA" id="ARBA00022598"/>
    </source>
</evidence>
<dbReference type="PANTHER" id="PTHR12835:SF5">
    <property type="entry name" value="BIOTIN--PROTEIN LIGASE"/>
    <property type="match status" value="1"/>
</dbReference>
<keyword evidence="2 5" id="KW-0547">Nucleotide-binding</keyword>
<feature type="DNA-binding region" description="H-T-H motif" evidence="5">
    <location>
        <begin position="20"/>
        <end position="39"/>
    </location>
</feature>
<dbReference type="Pfam" id="PF08279">
    <property type="entry name" value="HTH_11"/>
    <property type="match status" value="1"/>
</dbReference>
<name>A0A252F2E1_9FIRM</name>
<dbReference type="AlphaFoldDB" id="A0A252F2E1"/>
<keyword evidence="5" id="KW-0804">Transcription</keyword>
<evidence type="ECO:0000256" key="3">
    <source>
        <dbReference type="ARBA" id="ARBA00022840"/>
    </source>
</evidence>
<dbReference type="PROSITE" id="PS51733">
    <property type="entry name" value="BPL_LPL_CATALYTIC"/>
    <property type="match status" value="1"/>
</dbReference>
<dbReference type="Gene3D" id="3.30.930.10">
    <property type="entry name" value="Bira Bifunctional Protein, Domain 2"/>
    <property type="match status" value="1"/>
</dbReference>
<proteinExistence type="inferred from homology"/>
<dbReference type="InterPro" id="IPR045864">
    <property type="entry name" value="aa-tRNA-synth_II/BPL/LPL"/>
</dbReference>
<dbReference type="InterPro" id="IPR003142">
    <property type="entry name" value="BPL_C"/>
</dbReference>
<dbReference type="InterPro" id="IPR004143">
    <property type="entry name" value="BPL_LPL_catalytic"/>
</dbReference>
<dbReference type="HAMAP" id="MF_00978">
    <property type="entry name" value="Bifunct_BirA"/>
    <property type="match status" value="1"/>
</dbReference>
<evidence type="ECO:0000259" key="6">
    <source>
        <dbReference type="PROSITE" id="PS51733"/>
    </source>
</evidence>
<dbReference type="Gene3D" id="2.30.30.100">
    <property type="match status" value="1"/>
</dbReference>
<dbReference type="RefSeq" id="WP_087021243.1">
    <property type="nucleotide sequence ID" value="NZ_NHOC01000009.1"/>
</dbReference>
<dbReference type="EMBL" id="NHOC01000009">
    <property type="protein sequence ID" value="OUM19965.1"/>
    <property type="molecule type" value="Genomic_DNA"/>
</dbReference>
<evidence type="ECO:0000256" key="5">
    <source>
        <dbReference type="HAMAP-Rule" id="MF_00978"/>
    </source>
</evidence>
<dbReference type="InterPro" id="IPR004408">
    <property type="entry name" value="Biotin_CoA_COase_ligase"/>
</dbReference>
<dbReference type="NCBIfam" id="TIGR00121">
    <property type="entry name" value="birA_ligase"/>
    <property type="match status" value="1"/>
</dbReference>
<dbReference type="GO" id="GO:0003677">
    <property type="term" value="F:DNA binding"/>
    <property type="evidence" value="ECO:0007669"/>
    <property type="project" value="UniProtKB-UniRule"/>
</dbReference>
<keyword evidence="8" id="KW-1185">Reference proteome</keyword>
<feature type="binding site" evidence="5">
    <location>
        <begin position="91"/>
        <end position="93"/>
    </location>
    <ligand>
        <name>biotin</name>
        <dbReference type="ChEBI" id="CHEBI:57586"/>
    </ligand>
</feature>
<dbReference type="InterPro" id="IPR013196">
    <property type="entry name" value="HTH_11"/>
</dbReference>
<feature type="domain" description="BPL/LPL catalytic" evidence="6">
    <location>
        <begin position="68"/>
        <end position="260"/>
    </location>
</feature>
<evidence type="ECO:0000256" key="2">
    <source>
        <dbReference type="ARBA" id="ARBA00022741"/>
    </source>
</evidence>
<dbReference type="Gene3D" id="1.10.10.10">
    <property type="entry name" value="Winged helix-like DNA-binding domain superfamily/Winged helix DNA-binding domain"/>
    <property type="match status" value="1"/>
</dbReference>
<comment type="catalytic activity">
    <reaction evidence="5">
        <text>biotin + L-lysyl-[protein] + ATP = N(6)-biotinyl-L-lysyl-[protein] + AMP + diphosphate + H(+)</text>
        <dbReference type="Rhea" id="RHEA:11756"/>
        <dbReference type="Rhea" id="RHEA-COMP:9752"/>
        <dbReference type="Rhea" id="RHEA-COMP:10505"/>
        <dbReference type="ChEBI" id="CHEBI:15378"/>
        <dbReference type="ChEBI" id="CHEBI:29969"/>
        <dbReference type="ChEBI" id="CHEBI:30616"/>
        <dbReference type="ChEBI" id="CHEBI:33019"/>
        <dbReference type="ChEBI" id="CHEBI:57586"/>
        <dbReference type="ChEBI" id="CHEBI:83144"/>
        <dbReference type="ChEBI" id="CHEBI:456215"/>
        <dbReference type="EC" id="6.3.4.15"/>
    </reaction>
</comment>
<keyword evidence="5" id="KW-0238">DNA-binding</keyword>
<reference evidence="7 8" key="1">
    <citation type="submission" date="2017-05" db="EMBL/GenBank/DDBJ databases">
        <title>Butyricicoccus porcorum sp. nov. a butyrate-producing bacterium from the swine intestinal tract.</title>
        <authorList>
            <person name="Trachsel J."/>
            <person name="Humphrey S."/>
            <person name="Allen H.K."/>
        </authorList>
    </citation>
    <scope>NUCLEOTIDE SEQUENCE [LARGE SCALE GENOMIC DNA]</scope>
    <source>
        <strain evidence="7">BB10</strain>
    </source>
</reference>
<protein>
    <recommendedName>
        <fullName evidence="5">Bifunctional ligase/repressor BirA</fullName>
    </recommendedName>
    <alternativeName>
        <fullName evidence="5">Biotin--[acetyl-CoA-carboxylase] ligase</fullName>
        <ecNumber evidence="5">6.3.4.15</ecNumber>
    </alternativeName>
    <alternativeName>
        <fullName evidence="5">Biotin--protein ligase</fullName>
    </alternativeName>
    <alternativeName>
        <fullName evidence="5">Biotin-[acetyl-CoA carboxylase] synthetase</fullName>
    </alternativeName>
</protein>
<comment type="function">
    <text evidence="5">Acts both as a biotin--[acetyl-CoA-carboxylase] ligase and a repressor.</text>
</comment>
<keyword evidence="5" id="KW-0805">Transcription regulation</keyword>
<feature type="binding site" evidence="5">
    <location>
        <begin position="118"/>
        <end position="120"/>
    </location>
    <ligand>
        <name>biotin</name>
        <dbReference type="ChEBI" id="CHEBI:57586"/>
    </ligand>
</feature>
<dbReference type="InterPro" id="IPR036388">
    <property type="entry name" value="WH-like_DNA-bd_sf"/>
</dbReference>
<dbReference type="EC" id="6.3.4.15" evidence="5"/>
<dbReference type="SUPFAM" id="SSF46785">
    <property type="entry name" value="Winged helix' DNA-binding domain"/>
    <property type="match status" value="1"/>
</dbReference>
<dbReference type="GO" id="GO:0006355">
    <property type="term" value="P:regulation of DNA-templated transcription"/>
    <property type="evidence" value="ECO:0007669"/>
    <property type="project" value="UniProtKB-UniRule"/>
</dbReference>
<dbReference type="GO" id="GO:0005737">
    <property type="term" value="C:cytoplasm"/>
    <property type="evidence" value="ECO:0007669"/>
    <property type="project" value="TreeGrafter"/>
</dbReference>
<keyword evidence="3 5" id="KW-0067">ATP-binding</keyword>
<keyword evidence="1 5" id="KW-0436">Ligase</keyword>
<evidence type="ECO:0000313" key="7">
    <source>
        <dbReference type="EMBL" id="OUM19965.1"/>
    </source>
</evidence>
<dbReference type="Proteomes" id="UP000194903">
    <property type="component" value="Unassembled WGS sequence"/>
</dbReference>
<keyword evidence="4 5" id="KW-0092">Biotin</keyword>
<dbReference type="SUPFAM" id="SSF55681">
    <property type="entry name" value="Class II aaRS and biotin synthetases"/>
    <property type="match status" value="1"/>
</dbReference>
<comment type="similarity">
    <text evidence="5">Belongs to the biotin--protein ligase family.</text>
</comment>
<evidence type="ECO:0000256" key="4">
    <source>
        <dbReference type="ARBA" id="ARBA00023267"/>
    </source>
</evidence>
<dbReference type="Pfam" id="PF03099">
    <property type="entry name" value="BPL_LplA_LipB"/>
    <property type="match status" value="1"/>
</dbReference>
<dbReference type="InterPro" id="IPR030855">
    <property type="entry name" value="Bifunct_BirA"/>
</dbReference>
<dbReference type="GO" id="GO:0016740">
    <property type="term" value="F:transferase activity"/>
    <property type="evidence" value="ECO:0007669"/>
    <property type="project" value="UniProtKB-ARBA"/>
</dbReference>
<dbReference type="OrthoDB" id="9807064at2"/>
<dbReference type="GO" id="GO:0009249">
    <property type="term" value="P:protein lipoylation"/>
    <property type="evidence" value="ECO:0007669"/>
    <property type="project" value="UniProtKB-ARBA"/>
</dbReference>
<dbReference type="GO" id="GO:0004077">
    <property type="term" value="F:biotin--[biotin carboxyl-carrier protein] ligase activity"/>
    <property type="evidence" value="ECO:0007669"/>
    <property type="project" value="UniProtKB-UniRule"/>
</dbReference>
<dbReference type="GO" id="GO:0005524">
    <property type="term" value="F:ATP binding"/>
    <property type="evidence" value="ECO:0007669"/>
    <property type="project" value="UniProtKB-UniRule"/>
</dbReference>
<feature type="binding site" evidence="5">
    <location>
        <position position="114"/>
    </location>
    <ligand>
        <name>biotin</name>
        <dbReference type="ChEBI" id="CHEBI:57586"/>
    </ligand>
</feature>
<gene>
    <name evidence="5" type="primary">birA</name>
    <name evidence="7" type="ORF">CBW42_10835</name>
</gene>
<keyword evidence="5" id="KW-0678">Repressor</keyword>
<accession>A0A252F2E1</accession>
<organism evidence="7 8">
    <name type="scientific">Butyricicoccus porcorum</name>
    <dbReference type="NCBI Taxonomy" id="1945634"/>
    <lineage>
        <taxon>Bacteria</taxon>
        <taxon>Bacillati</taxon>
        <taxon>Bacillota</taxon>
        <taxon>Clostridia</taxon>
        <taxon>Eubacteriales</taxon>
        <taxon>Butyricicoccaceae</taxon>
        <taxon>Butyricicoccus</taxon>
    </lineage>
</organism>